<keyword evidence="4" id="KW-1185">Reference proteome</keyword>
<accession>A0A9W9K790</accession>
<name>A0A9W9K790_9EURO</name>
<evidence type="ECO:0000313" key="3">
    <source>
        <dbReference type="EMBL" id="KAJ5094772.1"/>
    </source>
</evidence>
<feature type="transmembrane region" description="Helical" evidence="2">
    <location>
        <begin position="208"/>
        <end position="231"/>
    </location>
</feature>
<keyword evidence="2" id="KW-1133">Transmembrane helix</keyword>
<dbReference type="AlphaFoldDB" id="A0A9W9K790"/>
<dbReference type="OrthoDB" id="4770059at2759"/>
<evidence type="ECO:0000256" key="2">
    <source>
        <dbReference type="SAM" id="Phobius"/>
    </source>
</evidence>
<dbReference type="EMBL" id="JAPQKH010000006">
    <property type="protein sequence ID" value="KAJ5094772.1"/>
    <property type="molecule type" value="Genomic_DNA"/>
</dbReference>
<reference evidence="3" key="2">
    <citation type="journal article" date="2023" name="IMA Fungus">
        <title>Comparative genomic study of the Penicillium genus elucidates a diverse pangenome and 15 lateral gene transfer events.</title>
        <authorList>
            <person name="Petersen C."/>
            <person name="Sorensen T."/>
            <person name="Nielsen M.R."/>
            <person name="Sondergaard T.E."/>
            <person name="Sorensen J.L."/>
            <person name="Fitzpatrick D.A."/>
            <person name="Frisvad J.C."/>
            <person name="Nielsen K.L."/>
        </authorList>
    </citation>
    <scope>NUCLEOTIDE SEQUENCE</scope>
    <source>
        <strain evidence="3">IBT 30069</strain>
    </source>
</reference>
<feature type="compositionally biased region" description="Basic and acidic residues" evidence="1">
    <location>
        <begin position="243"/>
        <end position="269"/>
    </location>
</feature>
<keyword evidence="2" id="KW-0472">Membrane</keyword>
<evidence type="ECO:0000313" key="4">
    <source>
        <dbReference type="Proteomes" id="UP001149165"/>
    </source>
</evidence>
<dbReference type="Proteomes" id="UP001149165">
    <property type="component" value="Unassembled WGS sequence"/>
</dbReference>
<reference evidence="3" key="1">
    <citation type="submission" date="2022-11" db="EMBL/GenBank/DDBJ databases">
        <authorList>
            <person name="Petersen C."/>
        </authorList>
    </citation>
    <scope>NUCLEOTIDE SEQUENCE</scope>
    <source>
        <strain evidence="3">IBT 30069</strain>
    </source>
</reference>
<proteinExistence type="predicted"/>
<comment type="caution">
    <text evidence="3">The sequence shown here is derived from an EMBL/GenBank/DDBJ whole genome shotgun (WGS) entry which is preliminary data.</text>
</comment>
<feature type="region of interest" description="Disordered" evidence="1">
    <location>
        <begin position="243"/>
        <end position="306"/>
    </location>
</feature>
<protein>
    <submittedName>
        <fullName evidence="3">Uncharacterized protein</fullName>
    </submittedName>
</protein>
<keyword evidence="2" id="KW-0812">Transmembrane</keyword>
<organism evidence="3 4">
    <name type="scientific">Penicillium angulare</name>
    <dbReference type="NCBI Taxonomy" id="116970"/>
    <lineage>
        <taxon>Eukaryota</taxon>
        <taxon>Fungi</taxon>
        <taxon>Dikarya</taxon>
        <taxon>Ascomycota</taxon>
        <taxon>Pezizomycotina</taxon>
        <taxon>Eurotiomycetes</taxon>
        <taxon>Eurotiomycetidae</taxon>
        <taxon>Eurotiales</taxon>
        <taxon>Aspergillaceae</taxon>
        <taxon>Penicillium</taxon>
    </lineage>
</organism>
<evidence type="ECO:0000256" key="1">
    <source>
        <dbReference type="SAM" id="MobiDB-lite"/>
    </source>
</evidence>
<gene>
    <name evidence="3" type="ORF">N7456_010633</name>
</gene>
<sequence>MSGEPVPHTVSSVNSMAVTTTSWANTLIGPLTTTFIPPSTCISDIWVPNSTNQEWLNLGPTSIDQCLPSGWGPSAYYSPARCPSGYSAHGISTADSETHAVCCPSYAETTYVLRPQTSSKHPWYSTELCQTQPLSGTTTFPVTIDKGNGVTQTSTGILGPDGLINAYGISIRWKDGDFPASTTATPTVTDLSGPSGDKANGLSGGAKAGIGVGVALGALLVIGIAVAFFLFQRRRRQDVEVGAKADEKHMGEARRHELAYEQGPHELSSRTENLNQRGFMKPQTEAELPASMAQVSPLFELDGSGR</sequence>